<organism evidence="2 3">
    <name type="scientific">Sinanodonta woodiana</name>
    <name type="common">Chinese pond mussel</name>
    <name type="synonym">Anodonta woodiana</name>
    <dbReference type="NCBI Taxonomy" id="1069815"/>
    <lineage>
        <taxon>Eukaryota</taxon>
        <taxon>Metazoa</taxon>
        <taxon>Spiralia</taxon>
        <taxon>Lophotrochozoa</taxon>
        <taxon>Mollusca</taxon>
        <taxon>Bivalvia</taxon>
        <taxon>Autobranchia</taxon>
        <taxon>Heteroconchia</taxon>
        <taxon>Palaeoheterodonta</taxon>
        <taxon>Unionida</taxon>
        <taxon>Unionoidea</taxon>
        <taxon>Unionidae</taxon>
        <taxon>Unioninae</taxon>
        <taxon>Sinanodonta</taxon>
    </lineage>
</organism>
<evidence type="ECO:0000259" key="1">
    <source>
        <dbReference type="PROSITE" id="PS50835"/>
    </source>
</evidence>
<evidence type="ECO:0000313" key="3">
    <source>
        <dbReference type="Proteomes" id="UP001634394"/>
    </source>
</evidence>
<dbReference type="EMBL" id="JBJQND010000009">
    <property type="protein sequence ID" value="KAL3867523.1"/>
    <property type="molecule type" value="Genomic_DNA"/>
</dbReference>
<dbReference type="Pfam" id="PF13927">
    <property type="entry name" value="Ig_3"/>
    <property type="match status" value="1"/>
</dbReference>
<dbReference type="AlphaFoldDB" id="A0ABD3W455"/>
<feature type="domain" description="Ig-like" evidence="1">
    <location>
        <begin position="2"/>
        <end position="98"/>
    </location>
</feature>
<dbReference type="Gene3D" id="2.60.40.10">
    <property type="entry name" value="Immunoglobulins"/>
    <property type="match status" value="1"/>
</dbReference>
<dbReference type="InterPro" id="IPR036179">
    <property type="entry name" value="Ig-like_dom_sf"/>
</dbReference>
<gene>
    <name evidence="2" type="ORF">ACJMK2_044720</name>
</gene>
<feature type="non-terminal residue" evidence="2">
    <location>
        <position position="1"/>
    </location>
</feature>
<dbReference type="PROSITE" id="PS50835">
    <property type="entry name" value="IG_LIKE"/>
    <property type="match status" value="1"/>
</dbReference>
<reference evidence="2 3" key="1">
    <citation type="submission" date="2024-11" db="EMBL/GenBank/DDBJ databases">
        <title>Chromosome-level genome assembly of the freshwater bivalve Anodonta woodiana.</title>
        <authorList>
            <person name="Chen X."/>
        </authorList>
    </citation>
    <scope>NUCLEOTIDE SEQUENCE [LARGE SCALE GENOMIC DNA]</scope>
    <source>
        <strain evidence="2">MN2024</strain>
        <tissue evidence="2">Gills</tissue>
    </source>
</reference>
<feature type="non-terminal residue" evidence="2">
    <location>
        <position position="163"/>
    </location>
</feature>
<dbReference type="InterPro" id="IPR013783">
    <property type="entry name" value="Ig-like_fold"/>
</dbReference>
<keyword evidence="3" id="KW-1185">Reference proteome</keyword>
<proteinExistence type="predicted"/>
<name>A0ABD3W455_SINWO</name>
<comment type="caution">
    <text evidence="2">The sequence shown here is derived from an EMBL/GenBank/DDBJ whole genome shotgun (WGS) entry which is preliminary data.</text>
</comment>
<sequence length="163" mass="18937">APEVELRTSRIGQYRGKETKLECLVKAFPQGISLWKKGDNTVFNDSTNWKYRTEVYKENAHTMALYLRIINLEEDDYGLYTCESSNRLGNDSESMILYEYVDPTTRGPFKTRFTERTTKVTTPMVAMHNKIKLEYKEFQNHKTYDTYNVCPGSNFKAGSVIDT</sequence>
<dbReference type="InterPro" id="IPR007110">
    <property type="entry name" value="Ig-like_dom"/>
</dbReference>
<accession>A0ABD3W455</accession>
<dbReference type="SUPFAM" id="SSF48726">
    <property type="entry name" value="Immunoglobulin"/>
    <property type="match status" value="1"/>
</dbReference>
<protein>
    <recommendedName>
        <fullName evidence="1">Ig-like domain-containing protein</fullName>
    </recommendedName>
</protein>
<dbReference type="Proteomes" id="UP001634394">
    <property type="component" value="Unassembled WGS sequence"/>
</dbReference>
<evidence type="ECO:0000313" key="2">
    <source>
        <dbReference type="EMBL" id="KAL3867523.1"/>
    </source>
</evidence>